<proteinExistence type="predicted"/>
<protein>
    <submittedName>
        <fullName evidence="1">Uncharacterized protein</fullName>
    </submittedName>
</protein>
<gene>
    <name evidence="1" type="ORF">IAC42_05355</name>
</gene>
<sequence length="152" mass="16359">MTATMLKIRKCQWIGRPGKVRVLSSSSLSFPVTGVHRLVWTAGVEDDDIVFDRQGDCRYEVGVILAPGAGVSLGEEDGGLVYSLHILDVETRSFFPGLDTQGLVVSRRADTVSFIKDGIVLASLSYPTIAASVSVYFCAHGGSEALFRFSQG</sequence>
<comment type="caution">
    <text evidence="1">The sequence shown here is derived from an EMBL/GenBank/DDBJ whole genome shotgun (WGS) entry which is preliminary data.</text>
</comment>
<evidence type="ECO:0000313" key="2">
    <source>
        <dbReference type="Proteomes" id="UP000823633"/>
    </source>
</evidence>
<reference evidence="1" key="2">
    <citation type="journal article" date="2021" name="PeerJ">
        <title>Extensive microbial diversity within the chicken gut microbiome revealed by metagenomics and culture.</title>
        <authorList>
            <person name="Gilroy R."/>
            <person name="Ravi A."/>
            <person name="Getino M."/>
            <person name="Pursley I."/>
            <person name="Horton D.L."/>
            <person name="Alikhan N.F."/>
            <person name="Baker D."/>
            <person name="Gharbi K."/>
            <person name="Hall N."/>
            <person name="Watson M."/>
            <person name="Adriaenssens E.M."/>
            <person name="Foster-Nyarko E."/>
            <person name="Jarju S."/>
            <person name="Secka A."/>
            <person name="Antonio M."/>
            <person name="Oren A."/>
            <person name="Chaudhuri R.R."/>
            <person name="La Ragione R."/>
            <person name="Hildebrand F."/>
            <person name="Pallen M.J."/>
        </authorList>
    </citation>
    <scope>NUCLEOTIDE SEQUENCE</scope>
    <source>
        <strain evidence="1">11167</strain>
    </source>
</reference>
<evidence type="ECO:0000313" key="1">
    <source>
        <dbReference type="EMBL" id="MBO8443168.1"/>
    </source>
</evidence>
<dbReference type="EMBL" id="JADIMU010000032">
    <property type="protein sequence ID" value="MBO8443168.1"/>
    <property type="molecule type" value="Genomic_DNA"/>
</dbReference>
<name>A0A9D9EAM6_9SPIR</name>
<organism evidence="1 2">
    <name type="scientific">Candidatus Aphodenecus pullistercoris</name>
    <dbReference type="NCBI Taxonomy" id="2840669"/>
    <lineage>
        <taxon>Bacteria</taxon>
        <taxon>Pseudomonadati</taxon>
        <taxon>Spirochaetota</taxon>
        <taxon>Spirochaetia</taxon>
        <taxon>Spirochaetales</taxon>
        <taxon>Candidatus Aphodenecus</taxon>
    </lineage>
</organism>
<reference evidence="1" key="1">
    <citation type="submission" date="2020-10" db="EMBL/GenBank/DDBJ databases">
        <authorList>
            <person name="Gilroy R."/>
        </authorList>
    </citation>
    <scope>NUCLEOTIDE SEQUENCE</scope>
    <source>
        <strain evidence="1">11167</strain>
    </source>
</reference>
<accession>A0A9D9EAM6</accession>
<dbReference type="Proteomes" id="UP000823633">
    <property type="component" value="Unassembled WGS sequence"/>
</dbReference>
<dbReference type="AlphaFoldDB" id="A0A9D9EAM6"/>